<reference evidence="1 2" key="1">
    <citation type="submission" date="2021-06" db="EMBL/GenBank/DDBJ databases">
        <title>Caerostris darwini draft genome.</title>
        <authorList>
            <person name="Kono N."/>
            <person name="Arakawa K."/>
        </authorList>
    </citation>
    <scope>NUCLEOTIDE SEQUENCE [LARGE SCALE GENOMIC DNA]</scope>
</reference>
<dbReference type="Proteomes" id="UP001054837">
    <property type="component" value="Unassembled WGS sequence"/>
</dbReference>
<name>A0AAV4UHS9_9ARAC</name>
<dbReference type="AlphaFoldDB" id="A0AAV4UHS9"/>
<keyword evidence="2" id="KW-1185">Reference proteome</keyword>
<evidence type="ECO:0000313" key="2">
    <source>
        <dbReference type="Proteomes" id="UP001054837"/>
    </source>
</evidence>
<accession>A0AAV4UHS9</accession>
<sequence>MFVQTLCKWASCSFSILRISELSENCSPRLSASETPAAVANLMLFGEELELFSSSILDACGTQTRVDFSLQMPFISCARGKTLLDDILLSKMSNCKKSCKN</sequence>
<protein>
    <submittedName>
        <fullName evidence="1">Uncharacterized protein</fullName>
    </submittedName>
</protein>
<organism evidence="1 2">
    <name type="scientific">Caerostris darwini</name>
    <dbReference type="NCBI Taxonomy" id="1538125"/>
    <lineage>
        <taxon>Eukaryota</taxon>
        <taxon>Metazoa</taxon>
        <taxon>Ecdysozoa</taxon>
        <taxon>Arthropoda</taxon>
        <taxon>Chelicerata</taxon>
        <taxon>Arachnida</taxon>
        <taxon>Araneae</taxon>
        <taxon>Araneomorphae</taxon>
        <taxon>Entelegynae</taxon>
        <taxon>Araneoidea</taxon>
        <taxon>Araneidae</taxon>
        <taxon>Caerostris</taxon>
    </lineage>
</organism>
<comment type="caution">
    <text evidence="1">The sequence shown here is derived from an EMBL/GenBank/DDBJ whole genome shotgun (WGS) entry which is preliminary data.</text>
</comment>
<proteinExistence type="predicted"/>
<evidence type="ECO:0000313" key="1">
    <source>
        <dbReference type="EMBL" id="GIY57297.1"/>
    </source>
</evidence>
<dbReference type="EMBL" id="BPLQ01011315">
    <property type="protein sequence ID" value="GIY57297.1"/>
    <property type="molecule type" value="Genomic_DNA"/>
</dbReference>
<gene>
    <name evidence="1" type="ORF">CDAR_376521</name>
</gene>